<proteinExistence type="predicted"/>
<feature type="signal peptide" evidence="1">
    <location>
        <begin position="1"/>
        <end position="24"/>
    </location>
</feature>
<gene>
    <name evidence="2" type="ORF">MZO42_04815</name>
</gene>
<feature type="chain" id="PRO_5045332652" evidence="1">
    <location>
        <begin position="25"/>
        <end position="184"/>
    </location>
</feature>
<name>A0ABU3N3E0_9SPHN</name>
<evidence type="ECO:0000313" key="2">
    <source>
        <dbReference type="EMBL" id="MDT8758011.1"/>
    </source>
</evidence>
<reference evidence="2" key="1">
    <citation type="submission" date="2022-04" db="EMBL/GenBank/DDBJ databases">
        <title>Tomato heritable bacteria conferring resistance against bacterial wilt.</title>
        <authorList>
            <person name="Yin J."/>
        </authorList>
    </citation>
    <scope>NUCLEOTIDE SEQUENCE</scope>
    <source>
        <strain evidence="2">Cra20</strain>
    </source>
</reference>
<accession>A0ABU3N3E0</accession>
<comment type="caution">
    <text evidence="2">The sequence shown here is derived from an EMBL/GenBank/DDBJ whole genome shotgun (WGS) entry which is preliminary data.</text>
</comment>
<sequence>MRLICKLALAGLGAVALSGGAALAQEMHVMKVALPDGSTAHIRYAGDKPPQVAVVPVRQVAIPVVFADPFADMDRVFADMDRQMAAMMQQARTLASQPVDGANGLRMVSTGKLPAGTVRYSYVSTTSNGGCTQTVQYISDGSAAQPKVTSQSSGDCSALAKPVLKTSAPATPAPSAKTNARDLI</sequence>
<dbReference type="EMBL" id="JALMLT010000001">
    <property type="protein sequence ID" value="MDT8758011.1"/>
    <property type="molecule type" value="Genomic_DNA"/>
</dbReference>
<organism evidence="2">
    <name type="scientific">Sphingomonas psychrotolerans</name>
    <dbReference type="NCBI Taxonomy" id="1327635"/>
    <lineage>
        <taxon>Bacteria</taxon>
        <taxon>Pseudomonadati</taxon>
        <taxon>Pseudomonadota</taxon>
        <taxon>Alphaproteobacteria</taxon>
        <taxon>Sphingomonadales</taxon>
        <taxon>Sphingomonadaceae</taxon>
        <taxon>Sphingomonas</taxon>
    </lineage>
</organism>
<evidence type="ECO:0000256" key="1">
    <source>
        <dbReference type="SAM" id="SignalP"/>
    </source>
</evidence>
<keyword evidence="1" id="KW-0732">Signal</keyword>
<protein>
    <submittedName>
        <fullName evidence="2">Uncharacterized protein</fullName>
    </submittedName>
</protein>